<evidence type="ECO:0000313" key="1">
    <source>
        <dbReference type="EMBL" id="CAB4699024.1"/>
    </source>
</evidence>
<dbReference type="GO" id="GO:0005829">
    <property type="term" value="C:cytosol"/>
    <property type="evidence" value="ECO:0007669"/>
    <property type="project" value="TreeGrafter"/>
</dbReference>
<organism evidence="1">
    <name type="scientific">freshwater metagenome</name>
    <dbReference type="NCBI Taxonomy" id="449393"/>
    <lineage>
        <taxon>unclassified sequences</taxon>
        <taxon>metagenomes</taxon>
        <taxon>ecological metagenomes</taxon>
    </lineage>
</organism>
<gene>
    <name evidence="1" type="ORF">UFOPK2366_01169</name>
</gene>
<dbReference type="EMBL" id="CAEZXM010000217">
    <property type="protein sequence ID" value="CAB4699024.1"/>
    <property type="molecule type" value="Genomic_DNA"/>
</dbReference>
<dbReference type="InterPro" id="IPR003774">
    <property type="entry name" value="AlgH-like"/>
</dbReference>
<proteinExistence type="inferred from homology"/>
<dbReference type="Pfam" id="PF02622">
    <property type="entry name" value="DUF179"/>
    <property type="match status" value="1"/>
</dbReference>
<dbReference type="Gene3D" id="3.40.1740.10">
    <property type="entry name" value="VC0467-like"/>
    <property type="match status" value="1"/>
</dbReference>
<protein>
    <submittedName>
        <fullName evidence="1">Unannotated protein</fullName>
    </submittedName>
</protein>
<name>A0A6J6PT08_9ZZZZ</name>
<dbReference type="HAMAP" id="MF_00758">
    <property type="entry name" value="UPF0301"/>
    <property type="match status" value="1"/>
</dbReference>
<dbReference type="AlphaFoldDB" id="A0A6J6PT08"/>
<dbReference type="PANTHER" id="PTHR30327">
    <property type="entry name" value="UNCHARACTERIZED PROTEIN YQGE"/>
    <property type="match status" value="1"/>
</dbReference>
<accession>A0A6J6PT08</accession>
<dbReference type="PANTHER" id="PTHR30327:SF1">
    <property type="entry name" value="UPF0301 PROTEIN YQGE"/>
    <property type="match status" value="1"/>
</dbReference>
<reference evidence="1" key="1">
    <citation type="submission" date="2020-05" db="EMBL/GenBank/DDBJ databases">
        <authorList>
            <person name="Chiriac C."/>
            <person name="Salcher M."/>
            <person name="Ghai R."/>
            <person name="Kavagutti S V."/>
        </authorList>
    </citation>
    <scope>NUCLEOTIDE SEQUENCE</scope>
</reference>
<sequence length="206" mass="22682">MLIRRAAEAPTRHNVVVDTSPFATASTKGRVLVAVPLLDEPTFHRTVIYMLQHNEDGAFGLVINKPTNETHVRGLDPWMHHLSEPQVVFDGGPVSDDTLIALAALALPAGDEGFTQLDNGISTVDLSTLPDELAESLHHLRVFRGYSGWSPGQLDDELSEGAWLVLPYTPGDLFSHEPNELWRRVLRRAGGPKALLAEAPEQLEWN</sequence>
<dbReference type="SUPFAM" id="SSF143456">
    <property type="entry name" value="VC0467-like"/>
    <property type="match status" value="1"/>
</dbReference>